<keyword evidence="2" id="KW-0472">Membrane</keyword>
<evidence type="ECO:0000313" key="3">
    <source>
        <dbReference type="EMBL" id="GMF37214.1"/>
    </source>
</evidence>
<dbReference type="Proteomes" id="UP001165121">
    <property type="component" value="Unassembled WGS sequence"/>
</dbReference>
<comment type="caution">
    <text evidence="3">The sequence shown here is derived from an EMBL/GenBank/DDBJ whole genome shotgun (WGS) entry which is preliminary data.</text>
</comment>
<sequence>MRWTVWGLPASVMVVTTGIVTHIWRFGKEDSKLDPFAPGTIVLDALDGVRGRALDRHSAEDAYLQRLRGDEIDHNASDGVEHQVVVEPDGPKRSPVAISAKLRATEERSATLRRELAQHRVHRGRRTLSRGECPVPAYTGCTPGGAVPSSSHNGLSTELRLPPSDNRSASFENGYKS</sequence>
<keyword evidence="2" id="KW-1133">Transmembrane helix</keyword>
<evidence type="ECO:0000256" key="1">
    <source>
        <dbReference type="SAM" id="MobiDB-lite"/>
    </source>
</evidence>
<feature type="region of interest" description="Disordered" evidence="1">
    <location>
        <begin position="123"/>
        <end position="177"/>
    </location>
</feature>
<accession>A0A9W7CR85</accession>
<dbReference type="AlphaFoldDB" id="A0A9W7CR85"/>
<gene>
    <name evidence="3" type="ORF">Pfra01_001037200</name>
</gene>
<reference evidence="3" key="1">
    <citation type="submission" date="2023-04" db="EMBL/GenBank/DDBJ databases">
        <title>Phytophthora fragariaefolia NBRC 109709.</title>
        <authorList>
            <person name="Ichikawa N."/>
            <person name="Sato H."/>
            <person name="Tonouchi N."/>
        </authorList>
    </citation>
    <scope>NUCLEOTIDE SEQUENCE</scope>
    <source>
        <strain evidence="3">NBRC 109709</strain>
    </source>
</reference>
<dbReference type="OrthoDB" id="10483128at2759"/>
<feature type="transmembrane region" description="Helical" evidence="2">
    <location>
        <begin position="6"/>
        <end position="24"/>
    </location>
</feature>
<evidence type="ECO:0000313" key="4">
    <source>
        <dbReference type="Proteomes" id="UP001165121"/>
    </source>
</evidence>
<protein>
    <submittedName>
        <fullName evidence="3">Unnamed protein product</fullName>
    </submittedName>
</protein>
<feature type="compositionally biased region" description="Polar residues" evidence="1">
    <location>
        <begin position="165"/>
        <end position="177"/>
    </location>
</feature>
<proteinExistence type="predicted"/>
<keyword evidence="2" id="KW-0812">Transmembrane</keyword>
<evidence type="ECO:0000256" key="2">
    <source>
        <dbReference type="SAM" id="Phobius"/>
    </source>
</evidence>
<name>A0A9W7CR85_9STRA</name>
<organism evidence="3 4">
    <name type="scientific">Phytophthora fragariaefolia</name>
    <dbReference type="NCBI Taxonomy" id="1490495"/>
    <lineage>
        <taxon>Eukaryota</taxon>
        <taxon>Sar</taxon>
        <taxon>Stramenopiles</taxon>
        <taxon>Oomycota</taxon>
        <taxon>Peronosporomycetes</taxon>
        <taxon>Peronosporales</taxon>
        <taxon>Peronosporaceae</taxon>
        <taxon>Phytophthora</taxon>
    </lineage>
</organism>
<keyword evidence="4" id="KW-1185">Reference proteome</keyword>
<dbReference type="EMBL" id="BSXT01000992">
    <property type="protein sequence ID" value="GMF37214.1"/>
    <property type="molecule type" value="Genomic_DNA"/>
</dbReference>